<dbReference type="HOGENOM" id="CLU_2095662_0_0_7"/>
<name>A0LFU4_SYNFM</name>
<proteinExistence type="predicted"/>
<evidence type="ECO:0000313" key="2">
    <source>
        <dbReference type="EMBL" id="ABK16296.1"/>
    </source>
</evidence>
<gene>
    <name evidence="2" type="ordered locus">Sfum_0597</name>
</gene>
<feature type="compositionally biased region" description="Basic and acidic residues" evidence="1">
    <location>
        <begin position="17"/>
        <end position="26"/>
    </location>
</feature>
<evidence type="ECO:0000313" key="3">
    <source>
        <dbReference type="Proteomes" id="UP000001784"/>
    </source>
</evidence>
<organism evidence="2 3">
    <name type="scientific">Syntrophobacter fumaroxidans (strain DSM 10017 / MPOB)</name>
    <dbReference type="NCBI Taxonomy" id="335543"/>
    <lineage>
        <taxon>Bacteria</taxon>
        <taxon>Pseudomonadati</taxon>
        <taxon>Thermodesulfobacteriota</taxon>
        <taxon>Syntrophobacteria</taxon>
        <taxon>Syntrophobacterales</taxon>
        <taxon>Syntrophobacteraceae</taxon>
        <taxon>Syntrophobacter</taxon>
    </lineage>
</organism>
<protein>
    <submittedName>
        <fullName evidence="2">Uncharacterized protein</fullName>
    </submittedName>
</protein>
<dbReference type="InParanoid" id="A0LFU4"/>
<dbReference type="Proteomes" id="UP000001784">
    <property type="component" value="Chromosome"/>
</dbReference>
<accession>A0LFU4</accession>
<dbReference type="KEGG" id="sfu:Sfum_0597"/>
<dbReference type="AlphaFoldDB" id="A0LFU4"/>
<dbReference type="EMBL" id="CP000478">
    <property type="protein sequence ID" value="ABK16296.1"/>
    <property type="molecule type" value="Genomic_DNA"/>
</dbReference>
<reference evidence="2 3" key="1">
    <citation type="submission" date="2006-10" db="EMBL/GenBank/DDBJ databases">
        <title>Complete sequence of Syntrophobacter fumaroxidans MPOB.</title>
        <authorList>
            <consortium name="US DOE Joint Genome Institute"/>
            <person name="Copeland A."/>
            <person name="Lucas S."/>
            <person name="Lapidus A."/>
            <person name="Barry K."/>
            <person name="Detter J.C."/>
            <person name="Glavina del Rio T."/>
            <person name="Hammon N."/>
            <person name="Israni S."/>
            <person name="Pitluck S."/>
            <person name="Goltsman E.G."/>
            <person name="Martinez M."/>
            <person name="Schmutz J."/>
            <person name="Larimer F."/>
            <person name="Land M."/>
            <person name="Hauser L."/>
            <person name="Kyrpides N."/>
            <person name="Kim E."/>
            <person name="Boone D.R."/>
            <person name="Brockman F."/>
            <person name="Culley D."/>
            <person name="Ferry J."/>
            <person name="Gunsalus R."/>
            <person name="McInerney M.J."/>
            <person name="Morrison M."/>
            <person name="Plugge C."/>
            <person name="Rohlin L."/>
            <person name="Scholten J."/>
            <person name="Sieber J."/>
            <person name="Stams A.J.M."/>
            <person name="Worm P."/>
            <person name="Henstra A.M."/>
            <person name="Richardson P."/>
        </authorList>
    </citation>
    <scope>NUCLEOTIDE SEQUENCE [LARGE SCALE GENOMIC DNA]</scope>
    <source>
        <strain evidence="3">DSM 10017 / MPOB</strain>
    </source>
</reference>
<sequence length="116" mass="12662">MKGVAGIEPEAPGMPLPRRENREPESLQKPGCAHHVPAVRRVRPAGVASARVCRTSSSCTARRAGPFLFPHDSVPRHNLSSSFGGIRLRQRFLTVQSSYRPLPILSPCSDGHRSQS</sequence>
<evidence type="ECO:0000256" key="1">
    <source>
        <dbReference type="SAM" id="MobiDB-lite"/>
    </source>
</evidence>
<keyword evidence="3" id="KW-1185">Reference proteome</keyword>
<feature type="region of interest" description="Disordered" evidence="1">
    <location>
        <begin position="1"/>
        <end position="38"/>
    </location>
</feature>